<sequence>MDSGCSYHMHPKKDYFETLKLKEEGTVLLGDHHPCQVQGIGTIILNMFDNREYILKDVSHVPDLKRNLISISMFGNLGFATKTQHVVLKILNGSLVIAKGNKDKNNGLFILDGSTVMAHASTTRNDINKTKLWHNYLGKGQMHASWFRIVKEIWGEAATTVARLINRCPSFELNYKTPMEAWHGKIIDYSNLRVFISIAYAYVKEGKLEPRAVKCVFIGYLDGVKGYKLWKMEKGRGKCIISRDVIFHETKLGMLEEQQMEESSSKDHVQFEVESSAHSSKIDQTKNSEETIDGALSSVGVIGN</sequence>
<evidence type="ECO:0000256" key="1">
    <source>
        <dbReference type="ARBA" id="ARBA00022670"/>
    </source>
</evidence>
<organism evidence="4 5">
    <name type="scientific">Cajanus cajan</name>
    <name type="common">Pigeon pea</name>
    <name type="synonym">Cajanus indicus</name>
    <dbReference type="NCBI Taxonomy" id="3821"/>
    <lineage>
        <taxon>Eukaryota</taxon>
        <taxon>Viridiplantae</taxon>
        <taxon>Streptophyta</taxon>
        <taxon>Embryophyta</taxon>
        <taxon>Tracheophyta</taxon>
        <taxon>Spermatophyta</taxon>
        <taxon>Magnoliopsida</taxon>
        <taxon>eudicotyledons</taxon>
        <taxon>Gunneridae</taxon>
        <taxon>Pentapetalae</taxon>
        <taxon>rosids</taxon>
        <taxon>fabids</taxon>
        <taxon>Fabales</taxon>
        <taxon>Fabaceae</taxon>
        <taxon>Papilionoideae</taxon>
        <taxon>50 kb inversion clade</taxon>
        <taxon>NPAAA clade</taxon>
        <taxon>indigoferoid/millettioid clade</taxon>
        <taxon>Phaseoleae</taxon>
        <taxon>Cajanus</taxon>
    </lineage>
</organism>
<protein>
    <submittedName>
        <fullName evidence="4">Retrovirus-related Pol polyprotein from transposon TNT 1-94</fullName>
    </submittedName>
</protein>
<evidence type="ECO:0000259" key="3">
    <source>
        <dbReference type="Pfam" id="PF25597"/>
    </source>
</evidence>
<dbReference type="Proteomes" id="UP000075243">
    <property type="component" value="Chromosome 1"/>
</dbReference>
<evidence type="ECO:0000259" key="2">
    <source>
        <dbReference type="Pfam" id="PF22936"/>
    </source>
</evidence>
<dbReference type="EMBL" id="CM003603">
    <property type="protein sequence ID" value="KYP76595.1"/>
    <property type="molecule type" value="Genomic_DNA"/>
</dbReference>
<reference evidence="4 5" key="1">
    <citation type="journal article" date="2012" name="Nat. Biotechnol.">
        <title>Draft genome sequence of pigeonpea (Cajanus cajan), an orphan legume crop of resource-poor farmers.</title>
        <authorList>
            <person name="Varshney R.K."/>
            <person name="Chen W."/>
            <person name="Li Y."/>
            <person name="Bharti A.K."/>
            <person name="Saxena R.K."/>
            <person name="Schlueter J.A."/>
            <person name="Donoghue M.T."/>
            <person name="Azam S."/>
            <person name="Fan G."/>
            <person name="Whaley A.M."/>
            <person name="Farmer A.D."/>
            <person name="Sheridan J."/>
            <person name="Iwata A."/>
            <person name="Tuteja R."/>
            <person name="Penmetsa R.V."/>
            <person name="Wu W."/>
            <person name="Upadhyaya H.D."/>
            <person name="Yang S.P."/>
            <person name="Shah T."/>
            <person name="Saxena K.B."/>
            <person name="Michael T."/>
            <person name="McCombie W.R."/>
            <person name="Yang B."/>
            <person name="Zhang G."/>
            <person name="Yang H."/>
            <person name="Wang J."/>
            <person name="Spillane C."/>
            <person name="Cook D.R."/>
            <person name="May G.D."/>
            <person name="Xu X."/>
            <person name="Jackson S.A."/>
        </authorList>
    </citation>
    <scope>NUCLEOTIDE SEQUENCE [LARGE SCALE GENOMIC DNA]</scope>
    <source>
        <strain evidence="5">cv. Asha</strain>
    </source>
</reference>
<dbReference type="Pfam" id="PF22936">
    <property type="entry name" value="Pol_BBD"/>
    <property type="match status" value="1"/>
</dbReference>
<dbReference type="PANTHER" id="PTHR42648:SF28">
    <property type="entry name" value="TRANSPOSON-ENCODED PROTEIN WITH RIBONUCLEASE H-LIKE AND RETROVIRUS ZINC FINGER-LIKE DOMAINS"/>
    <property type="match status" value="1"/>
</dbReference>
<dbReference type="InterPro" id="IPR057670">
    <property type="entry name" value="SH3_retrovirus"/>
</dbReference>
<dbReference type="GO" id="GO:0008233">
    <property type="term" value="F:peptidase activity"/>
    <property type="evidence" value="ECO:0007669"/>
    <property type="project" value="UniProtKB-KW"/>
</dbReference>
<dbReference type="InterPro" id="IPR039537">
    <property type="entry name" value="Retrotran_Ty1/copia-like"/>
</dbReference>
<dbReference type="AlphaFoldDB" id="A0A151UB98"/>
<dbReference type="InterPro" id="IPR054722">
    <property type="entry name" value="PolX-like_BBD"/>
</dbReference>
<feature type="domain" description="Retrovirus-related Pol polyprotein from transposon TNT 1-94-like beta-barrel" evidence="2">
    <location>
        <begin position="1"/>
        <end position="77"/>
    </location>
</feature>
<dbReference type="Gramene" id="C.cajan_20242.t">
    <property type="protein sequence ID" value="C.cajan_20242.t"/>
    <property type="gene ID" value="C.cajan_20242"/>
</dbReference>
<proteinExistence type="predicted"/>
<evidence type="ECO:0000313" key="5">
    <source>
        <dbReference type="Proteomes" id="UP000075243"/>
    </source>
</evidence>
<keyword evidence="1" id="KW-0645">Protease</keyword>
<feature type="domain" description="Retroviral polymerase SH3-like" evidence="3">
    <location>
        <begin position="197"/>
        <end position="252"/>
    </location>
</feature>
<dbReference type="Pfam" id="PF25597">
    <property type="entry name" value="SH3_retrovirus"/>
    <property type="match status" value="1"/>
</dbReference>
<keyword evidence="5" id="KW-1185">Reference proteome</keyword>
<dbReference type="GO" id="GO:0006508">
    <property type="term" value="P:proteolysis"/>
    <property type="evidence" value="ECO:0007669"/>
    <property type="project" value="UniProtKB-KW"/>
</dbReference>
<evidence type="ECO:0000313" key="4">
    <source>
        <dbReference type="EMBL" id="KYP76595.1"/>
    </source>
</evidence>
<dbReference type="PANTHER" id="PTHR42648">
    <property type="entry name" value="TRANSPOSASE, PUTATIVE-RELATED"/>
    <property type="match status" value="1"/>
</dbReference>
<keyword evidence="1" id="KW-0378">Hydrolase</keyword>
<name>A0A151UB98_CAJCA</name>
<gene>
    <name evidence="4" type="ORF">KK1_020843</name>
</gene>
<accession>A0A151UB98</accession>
<dbReference type="STRING" id="3821.A0A151UB98"/>